<evidence type="ECO:0000313" key="2">
    <source>
        <dbReference type="Proteomes" id="UP000355283"/>
    </source>
</evidence>
<dbReference type="Pfam" id="PF03357">
    <property type="entry name" value="Snf7"/>
    <property type="match status" value="1"/>
</dbReference>
<dbReference type="PANTHER" id="PTHR10476">
    <property type="entry name" value="CHARGED MULTIVESICULAR BODY PROTEIN"/>
    <property type="match status" value="1"/>
</dbReference>
<dbReference type="Proteomes" id="UP000355283">
    <property type="component" value="Unassembled WGS sequence"/>
</dbReference>
<sequence length="209" mass="23061">MTANYFVAMGNKPSLEDHLVNLRLTSKQMVRGSKKCESSEKDARNKLKKAIQSRNLEGARIYAQNAIREKTQALNYLRLSSRIDAVAARLESAIRMKQVTGAMSGIVAGMDTALKDMDVEKLAKIMDQFEKQFEDTDVRTGYLEGAIASTTASATPQEMVDSLIQETADAHNLELGTMLDDAGMVSDNLPAVEAQATNNLEQRFEALRK</sequence>
<evidence type="ECO:0000313" key="1">
    <source>
        <dbReference type="EMBL" id="TFJ83818.1"/>
    </source>
</evidence>
<evidence type="ECO:0008006" key="3">
    <source>
        <dbReference type="Google" id="ProtNLM"/>
    </source>
</evidence>
<proteinExistence type="predicted"/>
<dbReference type="GO" id="GO:0007034">
    <property type="term" value="P:vacuolar transport"/>
    <property type="evidence" value="ECO:0007669"/>
    <property type="project" value="InterPro"/>
</dbReference>
<reference evidence="1 2" key="1">
    <citation type="submission" date="2019-01" db="EMBL/GenBank/DDBJ databases">
        <title>Nuclear Genome Assembly of the Microalgal Biofuel strain Nannochloropsis salina CCMP1776.</title>
        <authorList>
            <person name="Hovde B."/>
        </authorList>
    </citation>
    <scope>NUCLEOTIDE SEQUENCE [LARGE SCALE GENOMIC DNA]</scope>
    <source>
        <strain evidence="1 2">CCMP1776</strain>
    </source>
</reference>
<keyword evidence="2" id="KW-1185">Reference proteome</keyword>
<comment type="caution">
    <text evidence="1">The sequence shown here is derived from an EMBL/GenBank/DDBJ whole genome shotgun (WGS) entry which is preliminary data.</text>
</comment>
<protein>
    <recommendedName>
        <fullName evidence="3">Charged multivesicular body protein 1a</fullName>
    </recommendedName>
</protein>
<dbReference type="Gene3D" id="6.10.140.1230">
    <property type="match status" value="1"/>
</dbReference>
<dbReference type="OrthoDB" id="10266568at2759"/>
<dbReference type="AlphaFoldDB" id="A0A4D9D593"/>
<dbReference type="EMBL" id="SDOX01000021">
    <property type="protein sequence ID" value="TFJ83818.1"/>
    <property type="molecule type" value="Genomic_DNA"/>
</dbReference>
<gene>
    <name evidence="1" type="ORF">NSK_004920</name>
</gene>
<organism evidence="1 2">
    <name type="scientific">Nannochloropsis salina CCMP1776</name>
    <dbReference type="NCBI Taxonomy" id="1027361"/>
    <lineage>
        <taxon>Eukaryota</taxon>
        <taxon>Sar</taxon>
        <taxon>Stramenopiles</taxon>
        <taxon>Ochrophyta</taxon>
        <taxon>Eustigmatophyceae</taxon>
        <taxon>Eustigmatales</taxon>
        <taxon>Monodopsidaceae</taxon>
        <taxon>Microchloropsis</taxon>
        <taxon>Microchloropsis salina</taxon>
    </lineage>
</organism>
<name>A0A4D9D593_9STRA</name>
<accession>A0A4D9D593</accession>
<dbReference type="InterPro" id="IPR005024">
    <property type="entry name" value="Snf7_fam"/>
</dbReference>